<evidence type="ECO:0000313" key="4">
    <source>
        <dbReference type="EMBL" id="CAL5983857.1"/>
    </source>
</evidence>
<reference evidence="4 5" key="2">
    <citation type="submission" date="2024-07" db="EMBL/GenBank/DDBJ databases">
        <authorList>
            <person name="Akdeniz Z."/>
        </authorList>
    </citation>
    <scope>NUCLEOTIDE SEQUENCE [LARGE SCALE GENOMIC DNA]</scope>
</reference>
<keyword evidence="5" id="KW-1185">Reference proteome</keyword>
<dbReference type="EMBL" id="CATOUU010000931">
    <property type="protein sequence ID" value="CAI9960446.1"/>
    <property type="molecule type" value="Genomic_DNA"/>
</dbReference>
<proteinExistence type="inferred from homology"/>
<sequence>MQNTPLQSLKMNIKDEFFMQTLFQINSKTNLNIDNLPSLSALLYQAAQLNTDRCLTKSQFLQIGMKFCALNENDAHLLFNLFQSLTGQVNANPRYFTVFLFAVLFKSTVSSKRQKILTNDLWPQQVQTFESMLEQYVKTCSDLLCASLCVQANSGSVDISQLRPDQYTTPALRLMLNFSDDLQQQTALQLSVILTQQCVCNPQPSEQTERVYGDTLLIQNQSKRAIVYQFSNPLNVKIYNCASVVIYLLRPIKNLTISACKHIKIFAPVCTQVLSIQNSRTVNLSSCANFLKVFHSDDVMLNVSANVSCIQDAQTQTIFGAPFNLIYEHLIEELEDNKMGELLQKYEQYKIVGPLGLEQKDVIQNATDFVTQVVPYGQSSKAKFAIRLDDHFRSLLNKRVERLRAFQSKMENMKDEERNGLENEVKGQLMSWVQQKGLSSEMGWVCQAELKVI</sequence>
<reference evidence="3" key="1">
    <citation type="submission" date="2023-06" db="EMBL/GenBank/DDBJ databases">
        <authorList>
            <person name="Kurt Z."/>
        </authorList>
    </citation>
    <scope>NUCLEOTIDE SEQUENCE</scope>
</reference>
<evidence type="ECO:0000256" key="1">
    <source>
        <dbReference type="ARBA" id="ARBA00008848"/>
    </source>
</evidence>
<dbReference type="InterPro" id="IPR039589">
    <property type="entry name" value="TBCC1"/>
</dbReference>
<gene>
    <name evidence="3" type="ORF">HINF_LOCUS48091</name>
    <name evidence="4" type="ORF">HINF_LOCUS7825</name>
</gene>
<dbReference type="EMBL" id="CAXDID020000016">
    <property type="protein sequence ID" value="CAL5983857.1"/>
    <property type="molecule type" value="Genomic_DNA"/>
</dbReference>
<name>A0AA86UQE1_9EUKA</name>
<comment type="caution">
    <text evidence="3">The sequence shown here is derived from an EMBL/GenBank/DDBJ whole genome shotgun (WGS) entry which is preliminary data.</text>
</comment>
<dbReference type="InterPro" id="IPR016098">
    <property type="entry name" value="CAP/MinC_C"/>
</dbReference>
<dbReference type="Pfam" id="PF07986">
    <property type="entry name" value="TBCC"/>
    <property type="match status" value="1"/>
</dbReference>
<dbReference type="Proteomes" id="UP001642409">
    <property type="component" value="Unassembled WGS sequence"/>
</dbReference>
<dbReference type="PANTHER" id="PTHR16052:SF0">
    <property type="entry name" value="TBCC DOMAIN-CONTAINING PROTEIN 1"/>
    <property type="match status" value="1"/>
</dbReference>
<evidence type="ECO:0000313" key="3">
    <source>
        <dbReference type="EMBL" id="CAI9960446.1"/>
    </source>
</evidence>
<feature type="domain" description="C-CAP/cofactor C-like" evidence="2">
    <location>
        <begin position="202"/>
        <end position="339"/>
    </location>
</feature>
<dbReference type="InterPro" id="IPR012945">
    <property type="entry name" value="Tubulin-bd_cofactor_C_dom"/>
</dbReference>
<evidence type="ECO:0000313" key="5">
    <source>
        <dbReference type="Proteomes" id="UP001642409"/>
    </source>
</evidence>
<organism evidence="3">
    <name type="scientific">Hexamita inflata</name>
    <dbReference type="NCBI Taxonomy" id="28002"/>
    <lineage>
        <taxon>Eukaryota</taxon>
        <taxon>Metamonada</taxon>
        <taxon>Diplomonadida</taxon>
        <taxon>Hexamitidae</taxon>
        <taxon>Hexamitinae</taxon>
        <taxon>Hexamita</taxon>
    </lineage>
</organism>
<dbReference type="PROSITE" id="PS51329">
    <property type="entry name" value="C_CAP_COFACTOR_C"/>
    <property type="match status" value="1"/>
</dbReference>
<comment type="similarity">
    <text evidence="1">Belongs to the TBCC family.</text>
</comment>
<dbReference type="InterPro" id="IPR017901">
    <property type="entry name" value="C-CAP_CF_C-like"/>
</dbReference>
<dbReference type="PANTHER" id="PTHR16052">
    <property type="entry name" value="TBCC DOMAIN-CONTAINING PROTEIN 1"/>
    <property type="match status" value="1"/>
</dbReference>
<dbReference type="Gene3D" id="2.160.20.70">
    <property type="match status" value="1"/>
</dbReference>
<evidence type="ECO:0000259" key="2">
    <source>
        <dbReference type="PROSITE" id="PS51329"/>
    </source>
</evidence>
<accession>A0AA86UQE1</accession>
<dbReference type="AlphaFoldDB" id="A0AA86UQE1"/>
<protein>
    <submittedName>
        <fullName evidence="3">Tubulin binding cofactor C family protein</fullName>
    </submittedName>
    <submittedName>
        <fullName evidence="4">Tubulin_binding cofactor C family protein</fullName>
    </submittedName>
</protein>